<reference evidence="1" key="1">
    <citation type="submission" date="2021-01" db="EMBL/GenBank/DDBJ databases">
        <authorList>
            <consortium name="Genoscope - CEA"/>
            <person name="William W."/>
        </authorList>
    </citation>
    <scope>NUCLEOTIDE SEQUENCE</scope>
</reference>
<protein>
    <submittedName>
        <fullName evidence="1">Uncharacterized protein</fullName>
    </submittedName>
</protein>
<gene>
    <name evidence="1" type="ORF">PSON_ATCC_30995.1.T2990008</name>
</gene>
<keyword evidence="2" id="KW-1185">Reference proteome</keyword>
<dbReference type="Proteomes" id="UP000692954">
    <property type="component" value="Unassembled WGS sequence"/>
</dbReference>
<comment type="caution">
    <text evidence="1">The sequence shown here is derived from an EMBL/GenBank/DDBJ whole genome shotgun (WGS) entry which is preliminary data.</text>
</comment>
<proteinExistence type="predicted"/>
<sequence length="115" mass="13751">MIVTNLIDTAFKLQKYQRSSLKFKQDVFIKNYFGKLLSIGMYMVIEEFKSLKLQIKKSNNQAKFLLLKSLTLISILIFQKEIAIQYLFVTQGQLIFHFFYCYNQMVNKIEVFMYC</sequence>
<accession>A0A8S1RUK1</accession>
<evidence type="ECO:0000313" key="2">
    <source>
        <dbReference type="Proteomes" id="UP000692954"/>
    </source>
</evidence>
<dbReference type="EMBL" id="CAJJDN010000299">
    <property type="protein sequence ID" value="CAD8130539.1"/>
    <property type="molecule type" value="Genomic_DNA"/>
</dbReference>
<evidence type="ECO:0000313" key="1">
    <source>
        <dbReference type="EMBL" id="CAD8130539.1"/>
    </source>
</evidence>
<name>A0A8S1RUK1_9CILI</name>
<organism evidence="1 2">
    <name type="scientific">Paramecium sonneborni</name>
    <dbReference type="NCBI Taxonomy" id="65129"/>
    <lineage>
        <taxon>Eukaryota</taxon>
        <taxon>Sar</taxon>
        <taxon>Alveolata</taxon>
        <taxon>Ciliophora</taxon>
        <taxon>Intramacronucleata</taxon>
        <taxon>Oligohymenophorea</taxon>
        <taxon>Peniculida</taxon>
        <taxon>Parameciidae</taxon>
        <taxon>Paramecium</taxon>
    </lineage>
</organism>
<dbReference type="AlphaFoldDB" id="A0A8S1RUK1"/>